<evidence type="ECO:0000313" key="4">
    <source>
        <dbReference type="WBParaSite" id="maker-uti_cns_0000437-snap-gene-1.10-mRNA-1"/>
    </source>
</evidence>
<reference evidence="3 4" key="1">
    <citation type="submission" date="2016-11" db="UniProtKB">
        <authorList>
            <consortium name="WormBaseParasite"/>
        </authorList>
    </citation>
    <scope>IDENTIFICATION</scope>
</reference>
<keyword evidence="1" id="KW-0732">Signal</keyword>
<protein>
    <submittedName>
        <fullName evidence="3 4">Secreted protein</fullName>
    </submittedName>
</protein>
<evidence type="ECO:0000256" key="1">
    <source>
        <dbReference type="SAM" id="SignalP"/>
    </source>
</evidence>
<evidence type="ECO:0000313" key="2">
    <source>
        <dbReference type="Proteomes" id="UP000095280"/>
    </source>
</evidence>
<name>A0A1I8I5P2_9PLAT</name>
<keyword evidence="2" id="KW-1185">Reference proteome</keyword>
<proteinExistence type="predicted"/>
<accession>A0A1I8I5P2</accession>
<dbReference type="Proteomes" id="UP000095280">
    <property type="component" value="Unplaced"/>
</dbReference>
<feature type="signal peptide" evidence="1">
    <location>
        <begin position="1"/>
        <end position="19"/>
    </location>
</feature>
<organism evidence="2 5">
    <name type="scientific">Macrostomum lignano</name>
    <dbReference type="NCBI Taxonomy" id="282301"/>
    <lineage>
        <taxon>Eukaryota</taxon>
        <taxon>Metazoa</taxon>
        <taxon>Spiralia</taxon>
        <taxon>Lophotrochozoa</taxon>
        <taxon>Platyhelminthes</taxon>
        <taxon>Rhabditophora</taxon>
        <taxon>Macrostomorpha</taxon>
        <taxon>Macrostomida</taxon>
        <taxon>Macrostomidae</taxon>
        <taxon>Macrostomum</taxon>
    </lineage>
</organism>
<evidence type="ECO:0000313" key="5">
    <source>
        <dbReference type="WBParaSite" id="maker-uti_cns_0010079-snap-gene-0.3-mRNA-1"/>
    </source>
</evidence>
<dbReference type="WBParaSite" id="maker-uti_cns_0000306-snap-gene-0.2-mRNA-1">
    <property type="protein sequence ID" value="maker-uti_cns_0000306-snap-gene-0.2-mRNA-1"/>
    <property type="gene ID" value="maker-uti_cns_0000306-snap-gene-0.2"/>
</dbReference>
<sequence>MLKIRAAFVVLLLTACVLAGNSVSGSEVSNNRICRLVEAMARVADCDSVPAGIDNVYLGKALEKRRDRFRG</sequence>
<feature type="chain" id="PRO_5011395123" evidence="1">
    <location>
        <begin position="20"/>
        <end position="71"/>
    </location>
</feature>
<dbReference type="WBParaSite" id="maker-uti_cns_0010079-snap-gene-0.3-mRNA-1">
    <property type="protein sequence ID" value="maker-uti_cns_0010079-snap-gene-0.3-mRNA-1"/>
    <property type="gene ID" value="maker-uti_cns_0010079-snap-gene-0.3"/>
</dbReference>
<evidence type="ECO:0000313" key="3">
    <source>
        <dbReference type="WBParaSite" id="maker-uti_cns_0000306-snap-gene-0.2-mRNA-1"/>
    </source>
</evidence>
<dbReference type="PROSITE" id="PS51257">
    <property type="entry name" value="PROKAR_LIPOPROTEIN"/>
    <property type="match status" value="1"/>
</dbReference>
<dbReference type="AlphaFoldDB" id="A0A1I8I5P2"/>
<dbReference type="WBParaSite" id="maker-uti_cns_0000437-snap-gene-1.10-mRNA-1">
    <property type="protein sequence ID" value="maker-uti_cns_0000437-snap-gene-1.10-mRNA-1"/>
    <property type="gene ID" value="maker-uti_cns_0000437-snap-gene-1.10"/>
</dbReference>